<dbReference type="InterPro" id="IPR013783">
    <property type="entry name" value="Ig-like_fold"/>
</dbReference>
<gene>
    <name evidence="4" type="ORF">MNOR_LOCUS21634</name>
</gene>
<feature type="domain" description="Fibronectin type-III" evidence="3">
    <location>
        <begin position="134"/>
        <end position="225"/>
    </location>
</feature>
<dbReference type="InterPro" id="IPR050991">
    <property type="entry name" value="ECM_Regulatory_Proteins"/>
</dbReference>
<dbReference type="SMART" id="SM00060">
    <property type="entry name" value="FN3"/>
    <property type="match status" value="3"/>
</dbReference>
<dbReference type="PANTHER" id="PTHR46708">
    <property type="entry name" value="TENASCIN"/>
    <property type="match status" value="1"/>
</dbReference>
<feature type="chain" id="PRO_5043819576" description="Fibronectin type-III domain-containing protein" evidence="2">
    <location>
        <begin position="26"/>
        <end position="378"/>
    </location>
</feature>
<keyword evidence="2" id="KW-0732">Signal</keyword>
<keyword evidence="5" id="KW-1185">Reference proteome</keyword>
<accession>A0AAV2RC48</accession>
<dbReference type="PROSITE" id="PS50853">
    <property type="entry name" value="FN3"/>
    <property type="match status" value="1"/>
</dbReference>
<dbReference type="SUPFAM" id="SSF49265">
    <property type="entry name" value="Fibronectin type III"/>
    <property type="match status" value="1"/>
</dbReference>
<evidence type="ECO:0000256" key="1">
    <source>
        <dbReference type="ARBA" id="ARBA00022737"/>
    </source>
</evidence>
<comment type="caution">
    <text evidence="4">The sequence shown here is derived from an EMBL/GenBank/DDBJ whole genome shotgun (WGS) entry which is preliminary data.</text>
</comment>
<evidence type="ECO:0000259" key="3">
    <source>
        <dbReference type="PROSITE" id="PS50853"/>
    </source>
</evidence>
<evidence type="ECO:0000256" key="2">
    <source>
        <dbReference type="SAM" id="SignalP"/>
    </source>
</evidence>
<dbReference type="AlphaFoldDB" id="A0AAV2RC48"/>
<proteinExistence type="predicted"/>
<dbReference type="InterPro" id="IPR003961">
    <property type="entry name" value="FN3_dom"/>
</dbReference>
<dbReference type="Pfam" id="PF00041">
    <property type="entry name" value="fn3"/>
    <property type="match status" value="1"/>
</dbReference>
<evidence type="ECO:0000313" key="5">
    <source>
        <dbReference type="Proteomes" id="UP001497623"/>
    </source>
</evidence>
<name>A0AAV2RC48_MEGNR</name>
<protein>
    <recommendedName>
        <fullName evidence="3">Fibronectin type-III domain-containing protein</fullName>
    </recommendedName>
</protein>
<evidence type="ECO:0000313" key="4">
    <source>
        <dbReference type="EMBL" id="CAL4119277.1"/>
    </source>
</evidence>
<dbReference type="InterPro" id="IPR036116">
    <property type="entry name" value="FN3_sf"/>
</dbReference>
<dbReference type="PANTHER" id="PTHR46708:SF2">
    <property type="entry name" value="FIBRONECTIN TYPE-III DOMAIN-CONTAINING PROTEIN"/>
    <property type="match status" value="1"/>
</dbReference>
<keyword evidence="1" id="KW-0677">Repeat</keyword>
<dbReference type="CDD" id="cd00063">
    <property type="entry name" value="FN3"/>
    <property type="match status" value="2"/>
</dbReference>
<sequence length="378" mass="42289">MAKELHNKCYLFVLFLLGYTSCAQGYLSLHLKVTKSQSVSGPEVEVSWFLPKPSPSLTLKWHEVLYTSQVNFKEIGNHHLDPSDTSYMVSDGLTNDIQYRFCLTSDDDNCRTHQTTCSYITVPSGEGLLRKAGEVLYMSLGPVNSRNVSVQWAEAGGPHQGVKGFKISWRRVDGRVGHPGHSTSLVTHKHLVQGLIPGTRYEICVSETLADRDERTCELITTAEDIPGPPHAGQSSCTSQARGTHWRCDVTWESPAKTHGQIIGYVIEWKDQEGYVLMMKVPQGSLCDGTCYEDQILAFHPHEVCVSARTRIGRGWEDCVPVHDVSTRILAFFELKVLLIMGITILAYQLGPKILKALCRCCINGLYRQMEPEKKHPV</sequence>
<organism evidence="4 5">
    <name type="scientific">Meganyctiphanes norvegica</name>
    <name type="common">Northern krill</name>
    <name type="synonym">Thysanopoda norvegica</name>
    <dbReference type="NCBI Taxonomy" id="48144"/>
    <lineage>
        <taxon>Eukaryota</taxon>
        <taxon>Metazoa</taxon>
        <taxon>Ecdysozoa</taxon>
        <taxon>Arthropoda</taxon>
        <taxon>Crustacea</taxon>
        <taxon>Multicrustacea</taxon>
        <taxon>Malacostraca</taxon>
        <taxon>Eumalacostraca</taxon>
        <taxon>Eucarida</taxon>
        <taxon>Euphausiacea</taxon>
        <taxon>Euphausiidae</taxon>
        <taxon>Meganyctiphanes</taxon>
    </lineage>
</organism>
<dbReference type="EMBL" id="CAXKWB010017571">
    <property type="protein sequence ID" value="CAL4119277.1"/>
    <property type="molecule type" value="Genomic_DNA"/>
</dbReference>
<dbReference type="Proteomes" id="UP001497623">
    <property type="component" value="Unassembled WGS sequence"/>
</dbReference>
<dbReference type="Gene3D" id="2.60.40.10">
    <property type="entry name" value="Immunoglobulins"/>
    <property type="match status" value="2"/>
</dbReference>
<reference evidence="4 5" key="1">
    <citation type="submission" date="2024-05" db="EMBL/GenBank/DDBJ databases">
        <authorList>
            <person name="Wallberg A."/>
        </authorList>
    </citation>
    <scope>NUCLEOTIDE SEQUENCE [LARGE SCALE GENOMIC DNA]</scope>
</reference>
<feature type="signal peptide" evidence="2">
    <location>
        <begin position="1"/>
        <end position="25"/>
    </location>
</feature>